<gene>
    <name evidence="1" type="ORF">ACFQ4R_05515</name>
</gene>
<comment type="caution">
    <text evidence="1">The sequence shown here is derived from an EMBL/GenBank/DDBJ whole genome shotgun (WGS) entry which is preliminary data.</text>
</comment>
<proteinExistence type="predicted"/>
<evidence type="ECO:0000313" key="2">
    <source>
        <dbReference type="Proteomes" id="UP001597191"/>
    </source>
</evidence>
<name>A0ABW4BNN3_9LACO</name>
<dbReference type="EMBL" id="JBHTOH010000034">
    <property type="protein sequence ID" value="MFD1411067.1"/>
    <property type="molecule type" value="Genomic_DNA"/>
</dbReference>
<evidence type="ECO:0000313" key="1">
    <source>
        <dbReference type="EMBL" id="MFD1411067.1"/>
    </source>
</evidence>
<protein>
    <submittedName>
        <fullName evidence="1">Uncharacterized protein</fullName>
    </submittedName>
</protein>
<dbReference type="Proteomes" id="UP001597191">
    <property type="component" value="Unassembled WGS sequence"/>
</dbReference>
<keyword evidence="2" id="KW-1185">Reference proteome</keyword>
<dbReference type="Gene3D" id="3.40.50.720">
    <property type="entry name" value="NAD(P)-binding Rossmann-like Domain"/>
    <property type="match status" value="1"/>
</dbReference>
<dbReference type="RefSeq" id="WP_125648850.1">
    <property type="nucleotide sequence ID" value="NZ_JBHTOH010000034.1"/>
</dbReference>
<reference evidence="2" key="1">
    <citation type="journal article" date="2019" name="Int. J. Syst. Evol. Microbiol.">
        <title>The Global Catalogue of Microorganisms (GCM) 10K type strain sequencing project: providing services to taxonomists for standard genome sequencing and annotation.</title>
        <authorList>
            <consortium name="The Broad Institute Genomics Platform"/>
            <consortium name="The Broad Institute Genome Sequencing Center for Infectious Disease"/>
            <person name="Wu L."/>
            <person name="Ma J."/>
        </authorList>
    </citation>
    <scope>NUCLEOTIDE SEQUENCE [LARGE SCALE GENOMIC DNA]</scope>
    <source>
        <strain evidence="2">CCM 8937</strain>
    </source>
</reference>
<accession>A0ABW4BNN3</accession>
<sequence length="125" mass="13762">MKNSHKRLLTVGAASYLFTNDQKTKKFYDTLMMKLSGLRTGSLVLEAAYTTLRDQATGFDWTVVAPAVTYSFDRPATGHYHTSAEVVQKNAAGKSVVSYTDFAAALIDEVQAPQYLNQLMSVAED</sequence>
<organism evidence="1 2">
    <name type="scientific">Lapidilactobacillus gannanensis</name>
    <dbReference type="NCBI Taxonomy" id="2486002"/>
    <lineage>
        <taxon>Bacteria</taxon>
        <taxon>Bacillati</taxon>
        <taxon>Bacillota</taxon>
        <taxon>Bacilli</taxon>
        <taxon>Lactobacillales</taxon>
        <taxon>Lactobacillaceae</taxon>
        <taxon>Lapidilactobacillus</taxon>
    </lineage>
</organism>